<evidence type="ECO:0000313" key="2">
    <source>
        <dbReference type="Proteomes" id="UP000030755"/>
    </source>
</evidence>
<keyword evidence="2" id="KW-1185">Reference proteome</keyword>
<dbReference type="HOGENOM" id="CLU_2414523_0_0_1"/>
<organism evidence="1 2">
    <name type="scientific">Rozella allomycis (strain CSF55)</name>
    <dbReference type="NCBI Taxonomy" id="988480"/>
    <lineage>
        <taxon>Eukaryota</taxon>
        <taxon>Fungi</taxon>
        <taxon>Fungi incertae sedis</taxon>
        <taxon>Cryptomycota</taxon>
        <taxon>Cryptomycota incertae sedis</taxon>
        <taxon>Rozella</taxon>
    </lineage>
</organism>
<gene>
    <name evidence="1" type="ORF">O9G_002326</name>
</gene>
<accession>A0A075AVI4</accession>
<dbReference type="AlphaFoldDB" id="A0A075AVI4"/>
<dbReference type="Proteomes" id="UP000030755">
    <property type="component" value="Unassembled WGS sequence"/>
</dbReference>
<evidence type="ECO:0000313" key="1">
    <source>
        <dbReference type="EMBL" id="EPZ32549.1"/>
    </source>
</evidence>
<name>A0A075AVI4_ROZAC</name>
<protein>
    <submittedName>
        <fullName evidence="1">Uncharacterized protein</fullName>
    </submittedName>
</protein>
<sequence>MHIILQLMKEDEYLETDEDLLLNNRFSFTSILEDIPNSPNISRVALYKNEIYKWPNLMPKGNMEFAKILQECDRTKYPSHNPVKDMGMNYIL</sequence>
<reference evidence="1 2" key="1">
    <citation type="journal article" date="2013" name="Curr. Biol.">
        <title>Shared signatures of parasitism and phylogenomics unite Cryptomycota and microsporidia.</title>
        <authorList>
            <person name="James T.Y."/>
            <person name="Pelin A."/>
            <person name="Bonen L."/>
            <person name="Ahrendt S."/>
            <person name="Sain D."/>
            <person name="Corradi N."/>
            <person name="Stajich J.E."/>
        </authorList>
    </citation>
    <scope>NUCLEOTIDE SEQUENCE [LARGE SCALE GENOMIC DNA]</scope>
    <source>
        <strain evidence="1 2">CSF55</strain>
    </source>
</reference>
<dbReference type="EMBL" id="KE561145">
    <property type="protein sequence ID" value="EPZ32549.1"/>
    <property type="molecule type" value="Genomic_DNA"/>
</dbReference>
<proteinExistence type="predicted"/>